<dbReference type="PANTHER" id="PTHR28047">
    <property type="entry name" value="PROTEIN DCG1"/>
    <property type="match status" value="1"/>
</dbReference>
<accession>A0A6L9Y131</accession>
<dbReference type="Pfam" id="PF01177">
    <property type="entry name" value="Asp_Glu_race"/>
    <property type="match status" value="1"/>
</dbReference>
<dbReference type="InterPro" id="IPR015942">
    <property type="entry name" value="Asp/Glu/hydantoin_racemase"/>
</dbReference>
<organism evidence="2 3">
    <name type="scientific">Leifsonia tongyongensis</name>
    <dbReference type="NCBI Taxonomy" id="1268043"/>
    <lineage>
        <taxon>Bacteria</taxon>
        <taxon>Bacillati</taxon>
        <taxon>Actinomycetota</taxon>
        <taxon>Actinomycetes</taxon>
        <taxon>Micrococcales</taxon>
        <taxon>Microbacteriaceae</taxon>
        <taxon>Leifsonia</taxon>
    </lineage>
</organism>
<dbReference type="Proteomes" id="UP000474967">
    <property type="component" value="Unassembled WGS sequence"/>
</dbReference>
<evidence type="ECO:0000313" key="2">
    <source>
        <dbReference type="EMBL" id="NEN07276.1"/>
    </source>
</evidence>
<dbReference type="InterPro" id="IPR053714">
    <property type="entry name" value="Iso_Racemase_Enz_sf"/>
</dbReference>
<comment type="similarity">
    <text evidence="1">Belongs to the HyuE racemase family.</text>
</comment>
<dbReference type="EMBL" id="JAAGWY010000004">
    <property type="protein sequence ID" value="NEN07276.1"/>
    <property type="molecule type" value="Genomic_DNA"/>
</dbReference>
<gene>
    <name evidence="2" type="ORF">G3T36_15545</name>
</gene>
<protein>
    <submittedName>
        <fullName evidence="2">Hydantoin racemase</fullName>
    </submittedName>
</protein>
<dbReference type="AlphaFoldDB" id="A0A6L9Y131"/>
<proteinExistence type="inferred from homology"/>
<evidence type="ECO:0000313" key="3">
    <source>
        <dbReference type="Proteomes" id="UP000474967"/>
    </source>
</evidence>
<keyword evidence="3" id="KW-1185">Reference proteome</keyword>
<dbReference type="Gene3D" id="3.40.50.12500">
    <property type="match status" value="1"/>
</dbReference>
<dbReference type="PANTHER" id="PTHR28047:SF5">
    <property type="entry name" value="PROTEIN DCG1"/>
    <property type="match status" value="1"/>
</dbReference>
<dbReference type="GO" id="GO:0047661">
    <property type="term" value="F:amino-acid racemase activity"/>
    <property type="evidence" value="ECO:0007669"/>
    <property type="project" value="InterPro"/>
</dbReference>
<reference evidence="2 3" key="1">
    <citation type="journal article" date="2014" name="J. Microbiol.">
        <title>Diaminobutyricibacter tongyongensis gen. nov., sp. nov. and Homoserinibacter gongjuensis gen. nov., sp. nov. belong to the family Microbacteriaceae.</title>
        <authorList>
            <person name="Kim S.J."/>
            <person name="Ahn J.H."/>
            <person name="Weon H.Y."/>
            <person name="Hamada M."/>
            <person name="Suzuki K."/>
            <person name="Kwon S.W."/>
        </authorList>
    </citation>
    <scope>NUCLEOTIDE SEQUENCE [LARGE SCALE GENOMIC DNA]</scope>
    <source>
        <strain evidence="2 3">NBRC 108724</strain>
    </source>
</reference>
<sequence length="239" mass="24414">MRIAIVNPNTTQSMTQAAAASAGSAARSDTVLIEVTASTGVASVESHVDEAWGALSVVTEIERCEASAERPDAYVVACFGDTGVSAAREAAAGPVVGMTEAALMTASLVAHRFAVITMPKRTLRQSEQVVRNLGLEHRCTVLAVDETVAELAEGSLHLLDLFTAEGRLALDAYDAEAIVLGCAGLADLVGPLQAALGVPVIEGVAAAVTIAEGLVAQSLTTSRALTWARSSSPSEAVSA</sequence>
<dbReference type="InterPro" id="IPR052186">
    <property type="entry name" value="Hydantoin_racemase-like"/>
</dbReference>
<name>A0A6L9Y131_9MICO</name>
<comment type="caution">
    <text evidence="2">The sequence shown here is derived from an EMBL/GenBank/DDBJ whole genome shotgun (WGS) entry which is preliminary data.</text>
</comment>
<evidence type="ECO:0000256" key="1">
    <source>
        <dbReference type="ARBA" id="ARBA00038414"/>
    </source>
</evidence>